<organism evidence="2 3">
    <name type="scientific">Daphnia magna</name>
    <dbReference type="NCBI Taxonomy" id="35525"/>
    <lineage>
        <taxon>Eukaryota</taxon>
        <taxon>Metazoa</taxon>
        <taxon>Ecdysozoa</taxon>
        <taxon>Arthropoda</taxon>
        <taxon>Crustacea</taxon>
        <taxon>Branchiopoda</taxon>
        <taxon>Diplostraca</taxon>
        <taxon>Cladocera</taxon>
        <taxon>Anomopoda</taxon>
        <taxon>Daphniidae</taxon>
        <taxon>Daphnia</taxon>
    </lineage>
</organism>
<dbReference type="EMBL" id="JAOYFB010000003">
    <property type="protein sequence ID" value="KAK4010398.1"/>
    <property type="molecule type" value="Genomic_DNA"/>
</dbReference>
<dbReference type="Proteomes" id="UP001234178">
    <property type="component" value="Unassembled WGS sequence"/>
</dbReference>
<name>A0ABQ9ZBY3_9CRUS</name>
<comment type="caution">
    <text evidence="2">The sequence shown here is derived from an EMBL/GenBank/DDBJ whole genome shotgun (WGS) entry which is preliminary data.</text>
</comment>
<reference evidence="2 3" key="1">
    <citation type="journal article" date="2023" name="Nucleic Acids Res.">
        <title>The hologenome of Daphnia magna reveals possible DNA methylation and microbiome-mediated evolution of the host genome.</title>
        <authorList>
            <person name="Chaturvedi A."/>
            <person name="Li X."/>
            <person name="Dhandapani V."/>
            <person name="Marshall H."/>
            <person name="Kissane S."/>
            <person name="Cuenca-Cambronero M."/>
            <person name="Asole G."/>
            <person name="Calvet F."/>
            <person name="Ruiz-Romero M."/>
            <person name="Marangio P."/>
            <person name="Guigo R."/>
            <person name="Rago D."/>
            <person name="Mirbahai L."/>
            <person name="Eastwood N."/>
            <person name="Colbourne J.K."/>
            <person name="Zhou J."/>
            <person name="Mallon E."/>
            <person name="Orsini L."/>
        </authorList>
    </citation>
    <scope>NUCLEOTIDE SEQUENCE [LARGE SCALE GENOMIC DNA]</scope>
    <source>
        <strain evidence="2">LRV0_1</strain>
    </source>
</reference>
<evidence type="ECO:0000256" key="1">
    <source>
        <dbReference type="SAM" id="MobiDB-lite"/>
    </source>
</evidence>
<keyword evidence="3" id="KW-1185">Reference proteome</keyword>
<evidence type="ECO:0000313" key="2">
    <source>
        <dbReference type="EMBL" id="KAK4010398.1"/>
    </source>
</evidence>
<evidence type="ECO:0000313" key="3">
    <source>
        <dbReference type="Proteomes" id="UP001234178"/>
    </source>
</evidence>
<protein>
    <submittedName>
        <fullName evidence="2">Uncharacterized protein</fullName>
    </submittedName>
</protein>
<accession>A0ABQ9ZBY3</accession>
<feature type="region of interest" description="Disordered" evidence="1">
    <location>
        <begin position="1"/>
        <end position="22"/>
    </location>
</feature>
<sequence length="79" mass="8995">MWERDSGPPNSGPRGQSEVKQNHRHRTVLYLEFTTAGVYYFLRIKQKSKVDGRLMVYCPASPQKTLVIVMGQRKGENAG</sequence>
<gene>
    <name evidence="2" type="ORF">OUZ56_019541</name>
</gene>
<proteinExistence type="predicted"/>